<sequence length="73" mass="8453">MTKHKLTLIFLILILILTFLAIYSAIEFQKSTTETIEWQSAKFMLTAKTKLFGISILLSILGYIFLRKKINKT</sequence>
<feature type="transmembrane region" description="Helical" evidence="1">
    <location>
        <begin position="46"/>
        <end position="66"/>
    </location>
</feature>
<name>A0A1G7JM60_9FLAO</name>
<keyword evidence="3" id="KW-1185">Reference proteome</keyword>
<evidence type="ECO:0000256" key="1">
    <source>
        <dbReference type="SAM" id="Phobius"/>
    </source>
</evidence>
<keyword evidence="1" id="KW-0472">Membrane</keyword>
<protein>
    <submittedName>
        <fullName evidence="2">Uncharacterized protein</fullName>
    </submittedName>
</protein>
<evidence type="ECO:0000313" key="2">
    <source>
        <dbReference type="EMBL" id="SDF25966.1"/>
    </source>
</evidence>
<proteinExistence type="predicted"/>
<keyword evidence="1" id="KW-0812">Transmembrane</keyword>
<feature type="transmembrane region" description="Helical" evidence="1">
    <location>
        <begin position="7"/>
        <end position="26"/>
    </location>
</feature>
<dbReference type="Proteomes" id="UP000199321">
    <property type="component" value="Unassembled WGS sequence"/>
</dbReference>
<dbReference type="RefSeq" id="WP_093145493.1">
    <property type="nucleotide sequence ID" value="NZ_BMWO01000022.1"/>
</dbReference>
<dbReference type="STRING" id="227084.SAMN05421855_1192"/>
<keyword evidence="1" id="KW-1133">Transmembrane helix</keyword>
<evidence type="ECO:0000313" key="3">
    <source>
        <dbReference type="Proteomes" id="UP000199321"/>
    </source>
</evidence>
<dbReference type="EMBL" id="FNBA01000019">
    <property type="protein sequence ID" value="SDF25966.1"/>
    <property type="molecule type" value="Genomic_DNA"/>
</dbReference>
<dbReference type="AlphaFoldDB" id="A0A1G7JM60"/>
<gene>
    <name evidence="2" type="ORF">SAMN05421855_1192</name>
</gene>
<reference evidence="2 3" key="1">
    <citation type="submission" date="2016-10" db="EMBL/GenBank/DDBJ databases">
        <authorList>
            <person name="de Groot N.N."/>
        </authorList>
    </citation>
    <scope>NUCLEOTIDE SEQUENCE [LARGE SCALE GENOMIC DNA]</scope>
    <source>
        <strain evidence="2 3">DSM 16195</strain>
    </source>
</reference>
<accession>A0A1G7JM60</accession>
<organism evidence="2 3">
    <name type="scientific">Ulvibacter litoralis</name>
    <dbReference type="NCBI Taxonomy" id="227084"/>
    <lineage>
        <taxon>Bacteria</taxon>
        <taxon>Pseudomonadati</taxon>
        <taxon>Bacteroidota</taxon>
        <taxon>Flavobacteriia</taxon>
        <taxon>Flavobacteriales</taxon>
        <taxon>Flavobacteriaceae</taxon>
        <taxon>Ulvibacter</taxon>
    </lineage>
</organism>